<dbReference type="STRING" id="223786.SAMN05216234_10678"/>
<dbReference type="RefSeq" id="WP_092911295.1">
    <property type="nucleotide sequence ID" value="NZ_FOXB01000006.1"/>
</dbReference>
<dbReference type="EMBL" id="FOXB01000006">
    <property type="protein sequence ID" value="SFP11166.1"/>
    <property type="molecule type" value="Genomic_DNA"/>
</dbReference>
<name>A0A1I5MQH6_9BACT</name>
<dbReference type="Proteomes" id="UP000199227">
    <property type="component" value="Unassembled WGS sequence"/>
</dbReference>
<dbReference type="OrthoDB" id="5571598at2"/>
<keyword evidence="2" id="KW-1185">Reference proteome</keyword>
<evidence type="ECO:0000313" key="1">
    <source>
        <dbReference type="EMBL" id="SFP11166.1"/>
    </source>
</evidence>
<protein>
    <submittedName>
        <fullName evidence="1">Uncharacterized protein</fullName>
    </submittedName>
</protein>
<proteinExistence type="predicted"/>
<dbReference type="SUPFAM" id="SSF56935">
    <property type="entry name" value="Porins"/>
    <property type="match status" value="1"/>
</dbReference>
<accession>A0A1I5MQH6</accession>
<gene>
    <name evidence="1" type="ORF">SAMN05216234_10678</name>
</gene>
<sequence length="320" mass="37566">MRLLFILIIFAISLFSDDKYIFGEGWKPTEKPIYLGGYLSAVADLRNDKQIISVDELAFMVYGEYNRFGFMSEFEIEDFYSKTFDETEDETFSQKVHIERLNVNYFIDDNSEIMIGKFFSEIGFWNTWPINVLRDTTSDPHILETIFPEMSTGILYKRFFKNLTIYLTFQNNRGIDDTYNNFNIDYHYALALSFENGENEWRIGGGQFSETDGDSSLYVTLGYCKDLPSWTFMIESGIRKSDKSKKIFYDVYGQSVWHILPKHDLILRIESYRDLSEIPKSNSIVFGYTYRPLPYIALKGEVDFFDNGSERSLFSFSMMF</sequence>
<dbReference type="AlphaFoldDB" id="A0A1I5MQH6"/>
<reference evidence="1 2" key="1">
    <citation type="submission" date="2016-10" db="EMBL/GenBank/DDBJ databases">
        <authorList>
            <person name="de Groot N.N."/>
        </authorList>
    </citation>
    <scope>NUCLEOTIDE SEQUENCE [LARGE SCALE GENOMIC DNA]</scope>
    <source>
        <strain evidence="1 2">EP1-55-1</strain>
    </source>
</reference>
<organism evidence="1 2">
    <name type="scientific">Hydrogenimonas thermophila</name>
    <dbReference type="NCBI Taxonomy" id="223786"/>
    <lineage>
        <taxon>Bacteria</taxon>
        <taxon>Pseudomonadati</taxon>
        <taxon>Campylobacterota</taxon>
        <taxon>Epsilonproteobacteria</taxon>
        <taxon>Campylobacterales</taxon>
        <taxon>Hydrogenimonadaceae</taxon>
        <taxon>Hydrogenimonas</taxon>
    </lineage>
</organism>
<evidence type="ECO:0000313" key="2">
    <source>
        <dbReference type="Proteomes" id="UP000199227"/>
    </source>
</evidence>